<feature type="non-terminal residue" evidence="2">
    <location>
        <position position="1"/>
    </location>
</feature>
<evidence type="ECO:0000256" key="1">
    <source>
        <dbReference type="SAM" id="MobiDB-lite"/>
    </source>
</evidence>
<protein>
    <submittedName>
        <fullName evidence="2">TctB citrate transporter</fullName>
    </submittedName>
</protein>
<reference evidence="2" key="1">
    <citation type="submission" date="2020-02" db="EMBL/GenBank/DDBJ databases">
        <authorList>
            <person name="Meier V. D."/>
        </authorList>
    </citation>
    <scope>NUCLEOTIDE SEQUENCE</scope>
    <source>
        <strain evidence="2">AVDCRST_MAG57</strain>
    </source>
</reference>
<feature type="compositionally biased region" description="Basic residues" evidence="1">
    <location>
        <begin position="45"/>
        <end position="54"/>
    </location>
</feature>
<organism evidence="2">
    <name type="scientific">uncultured Blastococcus sp</name>
    <dbReference type="NCBI Taxonomy" id="217144"/>
    <lineage>
        <taxon>Bacteria</taxon>
        <taxon>Bacillati</taxon>
        <taxon>Actinomycetota</taxon>
        <taxon>Actinomycetes</taxon>
        <taxon>Geodermatophilales</taxon>
        <taxon>Geodermatophilaceae</taxon>
        <taxon>Blastococcus</taxon>
        <taxon>environmental samples</taxon>
    </lineage>
</organism>
<feature type="compositionally biased region" description="Basic residues" evidence="1">
    <location>
        <begin position="79"/>
        <end position="92"/>
    </location>
</feature>
<proteinExistence type="predicted"/>
<name>A0A6J4J7L5_9ACTN</name>
<feature type="non-terminal residue" evidence="2">
    <location>
        <position position="170"/>
    </location>
</feature>
<dbReference type="EMBL" id="CADCTI010000261">
    <property type="protein sequence ID" value="CAA9271673.1"/>
    <property type="molecule type" value="Genomic_DNA"/>
</dbReference>
<sequence>EFCRPRQRPGAGPLRVRSGPVPGGSRPPPDRPGAAPAGEPDRPWTRRPRHRPDRGRHPADGRLRVPRRGRGPGWPWRAGGRRGHRAHRRQRLAHGADAGGGVHRQRPADRAARLALLRRDPLLGGGLRARQPALRPGRRHRARPVLRLLVPVRLRPEHGAAGRHPEGDPL</sequence>
<feature type="compositionally biased region" description="Low complexity" evidence="1">
    <location>
        <begin position="15"/>
        <end position="24"/>
    </location>
</feature>
<gene>
    <name evidence="2" type="ORF">AVDCRST_MAG57-3177</name>
</gene>
<evidence type="ECO:0000313" key="2">
    <source>
        <dbReference type="EMBL" id="CAA9271673.1"/>
    </source>
</evidence>
<dbReference type="AlphaFoldDB" id="A0A6J4J7L5"/>
<feature type="region of interest" description="Disordered" evidence="1">
    <location>
        <begin position="1"/>
        <end position="108"/>
    </location>
</feature>
<accession>A0A6J4J7L5</accession>